<sequence>MRFMKKITIFLLAIVLFSSCKSDKKEEITTSAPTEKSTEESFVLTVEKIDSTQFPKSIKYEGHIKNAVRWKDKSGDNIVITTETGYHINKKFVHETDGSDAELFAYHYIISGNQAKQTWRVYDFISDCPVDLVASFVKDTFQVTDLNNNGIVEVWLMYKTVCHGDVSPSEMKIIMYEGNTKYAMRGENKVQIGVADNGEKQFEGGEFKFDENFKKGQKVFKEFAQKLWNDNLIETWED</sequence>
<gene>
    <name evidence="1" type="ORF">GCM10022422_16310</name>
</gene>
<dbReference type="PROSITE" id="PS51257">
    <property type="entry name" value="PROKAR_LIPOPROTEIN"/>
    <property type="match status" value="1"/>
</dbReference>
<evidence type="ECO:0008006" key="3">
    <source>
        <dbReference type="Google" id="ProtNLM"/>
    </source>
</evidence>
<accession>A0ABP7F9G5</accession>
<dbReference type="NCBIfam" id="NF046077">
    <property type="entry name" value="LPS_M949_RS01915"/>
    <property type="match status" value="1"/>
</dbReference>
<dbReference type="InterPro" id="IPR058148">
    <property type="entry name" value="M949_RS01915-like_dom"/>
</dbReference>
<dbReference type="EMBL" id="BAABDT010000002">
    <property type="protein sequence ID" value="GAA3734170.1"/>
    <property type="molecule type" value="Genomic_DNA"/>
</dbReference>
<name>A0ABP7F9G5_9FLAO</name>
<dbReference type="Proteomes" id="UP001501367">
    <property type="component" value="Unassembled WGS sequence"/>
</dbReference>
<organism evidence="1 2">
    <name type="scientific">Flavobacterium ginsengisoli</name>
    <dbReference type="NCBI Taxonomy" id="871694"/>
    <lineage>
        <taxon>Bacteria</taxon>
        <taxon>Pseudomonadati</taxon>
        <taxon>Bacteroidota</taxon>
        <taxon>Flavobacteriia</taxon>
        <taxon>Flavobacteriales</taxon>
        <taxon>Flavobacteriaceae</taxon>
        <taxon>Flavobacterium</taxon>
    </lineage>
</organism>
<protein>
    <recommendedName>
        <fullName evidence="3">Lipoprotein</fullName>
    </recommendedName>
</protein>
<keyword evidence="2" id="KW-1185">Reference proteome</keyword>
<proteinExistence type="predicted"/>
<reference evidence="2" key="1">
    <citation type="journal article" date="2019" name="Int. J. Syst. Evol. Microbiol.">
        <title>The Global Catalogue of Microorganisms (GCM) 10K type strain sequencing project: providing services to taxonomists for standard genome sequencing and annotation.</title>
        <authorList>
            <consortium name="The Broad Institute Genomics Platform"/>
            <consortium name="The Broad Institute Genome Sequencing Center for Infectious Disease"/>
            <person name="Wu L."/>
            <person name="Ma J."/>
        </authorList>
    </citation>
    <scope>NUCLEOTIDE SEQUENCE [LARGE SCALE GENOMIC DNA]</scope>
    <source>
        <strain evidence="2">JCM 17336</strain>
    </source>
</reference>
<comment type="caution">
    <text evidence="1">The sequence shown here is derived from an EMBL/GenBank/DDBJ whole genome shotgun (WGS) entry which is preliminary data.</text>
</comment>
<evidence type="ECO:0000313" key="1">
    <source>
        <dbReference type="EMBL" id="GAA3734170.1"/>
    </source>
</evidence>
<evidence type="ECO:0000313" key="2">
    <source>
        <dbReference type="Proteomes" id="UP001501367"/>
    </source>
</evidence>